<organism evidence="10 11">
    <name type="scientific">Diplodia seriata</name>
    <dbReference type="NCBI Taxonomy" id="420778"/>
    <lineage>
        <taxon>Eukaryota</taxon>
        <taxon>Fungi</taxon>
        <taxon>Dikarya</taxon>
        <taxon>Ascomycota</taxon>
        <taxon>Pezizomycotina</taxon>
        <taxon>Dothideomycetes</taxon>
        <taxon>Dothideomycetes incertae sedis</taxon>
        <taxon>Botryosphaeriales</taxon>
        <taxon>Botryosphaeriaceae</taxon>
        <taxon>Diplodia</taxon>
    </lineage>
</organism>
<sequence length="323" mass="34598">MAMFSFLSVLAVTLLSTSINAMALEKRATLQQVQDYGDNPAGVPMYVNQSPFGSLRTIRLTITHRYVYVPAKLAVNPGIVVAIHYCTGNAQAYYNGSPYATLAERYGFVVIYPSSPHDGSCWDVSSQATLTHNGGGDSNSIANMVTYAIDNWGADASKVFVTGSSSGAMMTNVLAATYPTLFAAATVYSGVPAGCFASSTGAVDAWNSTCANGESTASPEQWADVARAMYLPTYAAPRPRMQVYHGSADATLKPQNYAETMKQWSAVWGYDYDAPEQQLENTPAQGYFKTVWGEGVQGVFANGVGHTVPIRGDDDMVFFGYAT</sequence>
<name>A0A1S8B9S1_9PEZI</name>
<keyword evidence="4 9" id="KW-0732">Signal</keyword>
<accession>A0A1S8B9S1</accession>
<evidence type="ECO:0000256" key="1">
    <source>
        <dbReference type="ARBA" id="ARBA00004613"/>
    </source>
</evidence>
<feature type="chain" id="PRO_5029038736" description="Carboxylic ester hydrolase" evidence="9">
    <location>
        <begin position="22"/>
        <end position="323"/>
    </location>
</feature>
<protein>
    <recommendedName>
        <fullName evidence="9">Carboxylic ester hydrolase</fullName>
        <ecNumber evidence="9">3.1.1.-</ecNumber>
    </recommendedName>
</protein>
<dbReference type="SUPFAM" id="SSF53474">
    <property type="entry name" value="alpha/beta-Hydrolases"/>
    <property type="match status" value="2"/>
</dbReference>
<evidence type="ECO:0000256" key="3">
    <source>
        <dbReference type="ARBA" id="ARBA00022525"/>
    </source>
</evidence>
<feature type="signal peptide" evidence="9">
    <location>
        <begin position="1"/>
        <end position="21"/>
    </location>
</feature>
<evidence type="ECO:0000256" key="8">
    <source>
        <dbReference type="ARBA" id="ARBA00023326"/>
    </source>
</evidence>
<dbReference type="Pfam" id="PF10503">
    <property type="entry name" value="Esterase_PHB"/>
    <property type="match status" value="1"/>
</dbReference>
<dbReference type="AlphaFoldDB" id="A0A1S8B9S1"/>
<dbReference type="GO" id="GO:0045493">
    <property type="term" value="P:xylan catabolic process"/>
    <property type="evidence" value="ECO:0007669"/>
    <property type="project" value="UniProtKB-UniRule"/>
</dbReference>
<reference evidence="10 11" key="1">
    <citation type="submission" date="2017-01" db="EMBL/GenBank/DDBJ databases">
        <title>Draft genome sequence of Diplodia seriata F98.1, a fungal species involved in grapevine trunk diseases.</title>
        <authorList>
            <person name="Robert-Siegwald G."/>
            <person name="Vallet J."/>
            <person name="Abou-Mansour E."/>
            <person name="Xu J."/>
            <person name="Rey P."/>
            <person name="Bertsch C."/>
            <person name="Rego C."/>
            <person name="Larignon P."/>
            <person name="Fontaine F."/>
            <person name="Lebrun M.-H."/>
        </authorList>
    </citation>
    <scope>NUCLEOTIDE SEQUENCE [LARGE SCALE GENOMIC DNA]</scope>
    <source>
        <strain evidence="10 11">F98.1</strain>
    </source>
</reference>
<dbReference type="Proteomes" id="UP000190776">
    <property type="component" value="Unassembled WGS sequence"/>
</dbReference>
<dbReference type="PANTHER" id="PTHR43037:SF3">
    <property type="entry name" value="FERULOYL ESTERASE B"/>
    <property type="match status" value="1"/>
</dbReference>
<dbReference type="InterPro" id="IPR010126">
    <property type="entry name" value="Esterase_phb"/>
</dbReference>
<proteinExistence type="inferred from homology"/>
<keyword evidence="3 9" id="KW-0964">Secreted</keyword>
<comment type="function">
    <text evidence="9">Esterase involved in the hydrolysis of xylan, a major structural heterogeneous polysaccharide found in plant biomass representing the second most abundant polysaccharide in the biosphere, after cellulose.</text>
</comment>
<evidence type="ECO:0000313" key="10">
    <source>
        <dbReference type="EMBL" id="OMP84021.1"/>
    </source>
</evidence>
<keyword evidence="6" id="KW-0325">Glycoprotein</keyword>
<dbReference type="PANTHER" id="PTHR43037">
    <property type="entry name" value="UNNAMED PRODUCT-RELATED"/>
    <property type="match status" value="1"/>
</dbReference>
<dbReference type="STRING" id="420778.A0A1S8B9S1"/>
<dbReference type="EC" id="3.1.1.-" evidence="9"/>
<keyword evidence="7 9" id="KW-0119">Carbohydrate metabolism</keyword>
<keyword evidence="5 9" id="KW-0378">Hydrolase</keyword>
<comment type="subcellular location">
    <subcellularLocation>
        <location evidence="1 9">Secreted</location>
    </subcellularLocation>
</comment>
<dbReference type="GO" id="GO:0052689">
    <property type="term" value="F:carboxylic ester hydrolase activity"/>
    <property type="evidence" value="ECO:0007669"/>
    <property type="project" value="UniProtKB-KW"/>
</dbReference>
<dbReference type="NCBIfam" id="TIGR01840">
    <property type="entry name" value="esterase_phb"/>
    <property type="match status" value="1"/>
</dbReference>
<evidence type="ECO:0000313" key="11">
    <source>
        <dbReference type="Proteomes" id="UP000190776"/>
    </source>
</evidence>
<comment type="similarity">
    <text evidence="9">Belongs to the carbohydrate esterase 1 (CE1) family.</text>
</comment>
<keyword evidence="8 9" id="KW-0624">Polysaccharide degradation</keyword>
<dbReference type="GO" id="GO:0005576">
    <property type="term" value="C:extracellular region"/>
    <property type="evidence" value="ECO:0007669"/>
    <property type="project" value="UniProtKB-SubCell"/>
</dbReference>
<dbReference type="EMBL" id="MSZU01000106">
    <property type="protein sequence ID" value="OMP84021.1"/>
    <property type="molecule type" value="Genomic_DNA"/>
</dbReference>
<gene>
    <name evidence="10" type="ORF">BK809_0001405</name>
</gene>
<evidence type="ECO:0000256" key="5">
    <source>
        <dbReference type="ARBA" id="ARBA00022801"/>
    </source>
</evidence>
<comment type="caution">
    <text evidence="10">The sequence shown here is derived from an EMBL/GenBank/DDBJ whole genome shotgun (WGS) entry which is preliminary data.</text>
</comment>
<dbReference type="OrthoDB" id="2425929at2759"/>
<evidence type="ECO:0000256" key="6">
    <source>
        <dbReference type="ARBA" id="ARBA00023180"/>
    </source>
</evidence>
<evidence type="ECO:0000256" key="7">
    <source>
        <dbReference type="ARBA" id="ARBA00023277"/>
    </source>
</evidence>
<dbReference type="Gene3D" id="3.40.50.1820">
    <property type="entry name" value="alpha/beta hydrolase"/>
    <property type="match status" value="1"/>
</dbReference>
<keyword evidence="2 9" id="KW-0719">Serine esterase</keyword>
<dbReference type="InterPro" id="IPR050955">
    <property type="entry name" value="Plant_Biomass_Hydrol_Est"/>
</dbReference>
<evidence type="ECO:0000256" key="9">
    <source>
        <dbReference type="RuleBase" id="RU367147"/>
    </source>
</evidence>
<evidence type="ECO:0000256" key="4">
    <source>
        <dbReference type="ARBA" id="ARBA00022729"/>
    </source>
</evidence>
<evidence type="ECO:0000256" key="2">
    <source>
        <dbReference type="ARBA" id="ARBA00022487"/>
    </source>
</evidence>
<dbReference type="InterPro" id="IPR029058">
    <property type="entry name" value="AB_hydrolase_fold"/>
</dbReference>